<reference evidence="2 3" key="1">
    <citation type="submission" date="2021-06" db="EMBL/GenBank/DDBJ databases">
        <title>Caerostris darwini draft genome.</title>
        <authorList>
            <person name="Kono N."/>
            <person name="Arakawa K."/>
        </authorList>
    </citation>
    <scope>NUCLEOTIDE SEQUENCE [LARGE SCALE GENOMIC DNA]</scope>
</reference>
<name>A0AAV4WY70_9ARAC</name>
<evidence type="ECO:0000256" key="1">
    <source>
        <dbReference type="SAM" id="Phobius"/>
    </source>
</evidence>
<proteinExistence type="predicted"/>
<evidence type="ECO:0000313" key="2">
    <source>
        <dbReference type="EMBL" id="GIY87174.1"/>
    </source>
</evidence>
<accession>A0AAV4WY70</accession>
<dbReference type="AlphaFoldDB" id="A0AAV4WY70"/>
<gene>
    <name evidence="2" type="ORF">CDAR_4111</name>
</gene>
<protein>
    <submittedName>
        <fullName evidence="2">Uncharacterized protein</fullName>
    </submittedName>
</protein>
<keyword evidence="1" id="KW-1133">Transmembrane helix</keyword>
<keyword evidence="1" id="KW-0472">Membrane</keyword>
<feature type="transmembrane region" description="Helical" evidence="1">
    <location>
        <begin position="46"/>
        <end position="68"/>
    </location>
</feature>
<keyword evidence="1" id="KW-0812">Transmembrane</keyword>
<dbReference type="EMBL" id="BPLQ01015307">
    <property type="protein sequence ID" value="GIY87174.1"/>
    <property type="molecule type" value="Genomic_DNA"/>
</dbReference>
<organism evidence="2 3">
    <name type="scientific">Caerostris darwini</name>
    <dbReference type="NCBI Taxonomy" id="1538125"/>
    <lineage>
        <taxon>Eukaryota</taxon>
        <taxon>Metazoa</taxon>
        <taxon>Ecdysozoa</taxon>
        <taxon>Arthropoda</taxon>
        <taxon>Chelicerata</taxon>
        <taxon>Arachnida</taxon>
        <taxon>Araneae</taxon>
        <taxon>Araneomorphae</taxon>
        <taxon>Entelegynae</taxon>
        <taxon>Araneoidea</taxon>
        <taxon>Araneidae</taxon>
        <taxon>Caerostris</taxon>
    </lineage>
</organism>
<keyword evidence="3" id="KW-1185">Reference proteome</keyword>
<comment type="caution">
    <text evidence="2">The sequence shown here is derived from an EMBL/GenBank/DDBJ whole genome shotgun (WGS) entry which is preliminary data.</text>
</comment>
<evidence type="ECO:0000313" key="3">
    <source>
        <dbReference type="Proteomes" id="UP001054837"/>
    </source>
</evidence>
<dbReference type="Proteomes" id="UP001054837">
    <property type="component" value="Unassembled WGS sequence"/>
</dbReference>
<sequence>MHHFETQNIHLQSISIASLWSNAPLGANDQQWSRCRLFSVKCRNLIWVLITTMWNALLLLFEVSTVVYHIRSPAAIIHGDITAQLHMFVTFVRHEELPKGIF</sequence>